<keyword evidence="3" id="KW-1185">Reference proteome</keyword>
<evidence type="ECO:0000313" key="3">
    <source>
        <dbReference type="Proteomes" id="UP000184304"/>
    </source>
</evidence>
<proteinExistence type="predicted"/>
<organism evidence="2 3">
    <name type="scientific">Aspergillus tubingensis (strain CBS 134.48)</name>
    <dbReference type="NCBI Taxonomy" id="767770"/>
    <lineage>
        <taxon>Eukaryota</taxon>
        <taxon>Fungi</taxon>
        <taxon>Dikarya</taxon>
        <taxon>Ascomycota</taxon>
        <taxon>Pezizomycotina</taxon>
        <taxon>Eurotiomycetes</taxon>
        <taxon>Eurotiomycetidae</taxon>
        <taxon>Eurotiales</taxon>
        <taxon>Aspergillaceae</taxon>
        <taxon>Aspergillus</taxon>
        <taxon>Aspergillus subgen. Circumdati</taxon>
    </lineage>
</organism>
<dbReference type="AlphaFoldDB" id="A0A1L9N7Q0"/>
<keyword evidence="1" id="KW-0732">Signal</keyword>
<sequence>MSTTLRCQLLISYLFVLGTKFLVPSSQSHALFHWTCWGPKTLGFTPLVLVRLKGSQVILPTKALTLARSLSFS</sequence>
<name>A0A1L9N7Q0_ASPTC</name>
<evidence type="ECO:0000313" key="2">
    <source>
        <dbReference type="EMBL" id="OJI85215.1"/>
    </source>
</evidence>
<reference evidence="3" key="1">
    <citation type="journal article" date="2017" name="Genome Biol.">
        <title>Comparative genomics reveals high biological diversity and specific adaptations in the industrially and medically important fungal genus Aspergillus.</title>
        <authorList>
            <person name="de Vries R.P."/>
            <person name="Riley R."/>
            <person name="Wiebenga A."/>
            <person name="Aguilar-Osorio G."/>
            <person name="Amillis S."/>
            <person name="Uchima C.A."/>
            <person name="Anderluh G."/>
            <person name="Asadollahi M."/>
            <person name="Askin M."/>
            <person name="Barry K."/>
            <person name="Battaglia E."/>
            <person name="Bayram O."/>
            <person name="Benocci T."/>
            <person name="Braus-Stromeyer S.A."/>
            <person name="Caldana C."/>
            <person name="Canovas D."/>
            <person name="Cerqueira G.C."/>
            <person name="Chen F."/>
            <person name="Chen W."/>
            <person name="Choi C."/>
            <person name="Clum A."/>
            <person name="Dos Santos R.A."/>
            <person name="Damasio A.R."/>
            <person name="Diallinas G."/>
            <person name="Emri T."/>
            <person name="Fekete E."/>
            <person name="Flipphi M."/>
            <person name="Freyberg S."/>
            <person name="Gallo A."/>
            <person name="Gournas C."/>
            <person name="Habgood R."/>
            <person name="Hainaut M."/>
            <person name="Harispe M.L."/>
            <person name="Henrissat B."/>
            <person name="Hilden K.S."/>
            <person name="Hope R."/>
            <person name="Hossain A."/>
            <person name="Karabika E."/>
            <person name="Karaffa L."/>
            <person name="Karanyi Z."/>
            <person name="Krasevec N."/>
            <person name="Kuo A."/>
            <person name="Kusch H."/>
            <person name="LaButti K."/>
            <person name="Lagendijk E.L."/>
            <person name="Lapidus A."/>
            <person name="Levasseur A."/>
            <person name="Lindquist E."/>
            <person name="Lipzen A."/>
            <person name="Logrieco A.F."/>
            <person name="MacCabe A."/>
            <person name="Maekelae M.R."/>
            <person name="Malavazi I."/>
            <person name="Melin P."/>
            <person name="Meyer V."/>
            <person name="Mielnichuk N."/>
            <person name="Miskei M."/>
            <person name="Molnar A.P."/>
            <person name="Mule G."/>
            <person name="Ngan C.Y."/>
            <person name="Orejas M."/>
            <person name="Orosz E."/>
            <person name="Ouedraogo J.P."/>
            <person name="Overkamp K.M."/>
            <person name="Park H.-S."/>
            <person name="Perrone G."/>
            <person name="Piumi F."/>
            <person name="Punt P.J."/>
            <person name="Ram A.F."/>
            <person name="Ramon A."/>
            <person name="Rauscher S."/>
            <person name="Record E."/>
            <person name="Riano-Pachon D.M."/>
            <person name="Robert V."/>
            <person name="Roehrig J."/>
            <person name="Ruller R."/>
            <person name="Salamov A."/>
            <person name="Salih N.S."/>
            <person name="Samson R.A."/>
            <person name="Sandor E."/>
            <person name="Sanguinetti M."/>
            <person name="Schuetze T."/>
            <person name="Sepcic K."/>
            <person name="Shelest E."/>
            <person name="Sherlock G."/>
            <person name="Sophianopoulou V."/>
            <person name="Squina F.M."/>
            <person name="Sun H."/>
            <person name="Susca A."/>
            <person name="Todd R.B."/>
            <person name="Tsang A."/>
            <person name="Unkles S.E."/>
            <person name="van de Wiele N."/>
            <person name="van Rossen-Uffink D."/>
            <person name="Oliveira J.V."/>
            <person name="Vesth T.C."/>
            <person name="Visser J."/>
            <person name="Yu J.-H."/>
            <person name="Zhou M."/>
            <person name="Andersen M.R."/>
            <person name="Archer D.B."/>
            <person name="Baker S.E."/>
            <person name="Benoit I."/>
            <person name="Brakhage A.A."/>
            <person name="Braus G.H."/>
            <person name="Fischer R."/>
            <person name="Frisvad J.C."/>
            <person name="Goldman G.H."/>
            <person name="Houbraken J."/>
            <person name="Oakley B."/>
            <person name="Pocsi I."/>
            <person name="Scazzocchio C."/>
            <person name="Seiboth B."/>
            <person name="vanKuyk P.A."/>
            <person name="Wortman J."/>
            <person name="Dyer P.S."/>
            <person name="Grigoriev I.V."/>
        </authorList>
    </citation>
    <scope>NUCLEOTIDE SEQUENCE [LARGE SCALE GENOMIC DNA]</scope>
    <source>
        <strain evidence="3">CBS 134.48</strain>
    </source>
</reference>
<evidence type="ECO:0000256" key="1">
    <source>
        <dbReference type="SAM" id="SignalP"/>
    </source>
</evidence>
<gene>
    <name evidence="2" type="ORF">ASPTUDRAFT_41369</name>
</gene>
<dbReference type="EMBL" id="KV878198">
    <property type="protein sequence ID" value="OJI85215.1"/>
    <property type="molecule type" value="Genomic_DNA"/>
</dbReference>
<protein>
    <recommendedName>
        <fullName evidence="4">Secreted protein</fullName>
    </recommendedName>
</protein>
<evidence type="ECO:0008006" key="4">
    <source>
        <dbReference type="Google" id="ProtNLM"/>
    </source>
</evidence>
<dbReference type="Proteomes" id="UP000184304">
    <property type="component" value="Unassembled WGS sequence"/>
</dbReference>
<feature type="chain" id="PRO_5012318385" description="Secreted protein" evidence="1">
    <location>
        <begin position="19"/>
        <end position="73"/>
    </location>
</feature>
<dbReference type="VEuPathDB" id="FungiDB:ASPTUDRAFT_41369"/>
<accession>A0A1L9N7Q0</accession>
<feature type="signal peptide" evidence="1">
    <location>
        <begin position="1"/>
        <end position="18"/>
    </location>
</feature>